<keyword evidence="2" id="KW-0723">Serine/threonine-protein kinase</keyword>
<dbReference type="AlphaFoldDB" id="A0A834U1Y6"/>
<dbReference type="GO" id="GO:0004674">
    <property type="term" value="F:protein serine/threonine kinase activity"/>
    <property type="evidence" value="ECO:0007669"/>
    <property type="project" value="UniProtKB-KW"/>
</dbReference>
<comment type="caution">
    <text evidence="16">The sequence shown here is derived from an EMBL/GenBank/DDBJ whole genome shotgun (WGS) entry which is preliminary data.</text>
</comment>
<evidence type="ECO:0000256" key="8">
    <source>
        <dbReference type="ARBA" id="ARBA00022840"/>
    </source>
</evidence>
<dbReference type="FunFam" id="1.10.510.10:FF:000590">
    <property type="entry name" value="PR5-like receptor kinase"/>
    <property type="match status" value="1"/>
</dbReference>
<keyword evidence="4" id="KW-0812">Transmembrane</keyword>
<sequence length="702" mass="79590">MVRSRRGELLCVASVFISILVLRLPQSVVAGACVSSCGKITNISYPFRLKGDPDECGVNNYELECRKQQITVLRLFSAEFHVLSINYNNYTIRLVDPNIHNSNCSSIPRYFFHIYNFTQVGPNTNTIDNRFSFYHPSSPGSYIRLHGNIIYLNCTSPILNNTRLEDASSCFGGQNIYTVVDDLGVNDWEIGCHVMGTTAYVLEGSWINDGVSYMDIHRQAVFGFEVSWVVGGCDQHCGGGDTQSCYFNQTGGKVECYIPADYLYGENCHYTILNAQIVYQCRRRILSKFRRYMQAILESISKEIYLIVPNSAGRYGLLSYVMARFLIGSTLLIALLLTNWRRRHLSMYGNIEHFLQDNDLMPIRYSYKQIKKMSRGFKDKLGEGGFGTVYKGKLRSGPLVAIKMLGKSKANGQDFINEVATIGRIHHVHVVRLIGFCVEGSKRALIYEFMPNGSLDKYIFSKEGSVFLSYDKILEISLGVARGIAYLHHGCDKKILHFDIKPHNILLDDNFTPKVSDFGLARLYPIDDSIVTLTAARGTIGYMAPELFYKNIGGISYKADVYSFGMLLMEMGSRRRNLNPHVEHSSQLYFPLWIYDQFIEEKDLEIEDLAQEEKDLAKKMFIVALWCIQLKPIDRPSMNRVVEMLEAQVESLEMPPKPSLYPQETVAEDHEFNSDQTASNSSIHSTSYGSDNILEDNASSTY</sequence>
<evidence type="ECO:0000256" key="7">
    <source>
        <dbReference type="ARBA" id="ARBA00022777"/>
    </source>
</evidence>
<evidence type="ECO:0000256" key="14">
    <source>
        <dbReference type="SAM" id="SignalP"/>
    </source>
</evidence>
<organism evidence="16 17">
    <name type="scientific">Senna tora</name>
    <dbReference type="NCBI Taxonomy" id="362788"/>
    <lineage>
        <taxon>Eukaryota</taxon>
        <taxon>Viridiplantae</taxon>
        <taxon>Streptophyta</taxon>
        <taxon>Embryophyta</taxon>
        <taxon>Tracheophyta</taxon>
        <taxon>Spermatophyta</taxon>
        <taxon>Magnoliopsida</taxon>
        <taxon>eudicotyledons</taxon>
        <taxon>Gunneridae</taxon>
        <taxon>Pentapetalae</taxon>
        <taxon>rosids</taxon>
        <taxon>fabids</taxon>
        <taxon>Fabales</taxon>
        <taxon>Fabaceae</taxon>
        <taxon>Caesalpinioideae</taxon>
        <taxon>Cassia clade</taxon>
        <taxon>Senna</taxon>
    </lineage>
</organism>
<dbReference type="PROSITE" id="PS50011">
    <property type="entry name" value="PROTEIN_KINASE_DOM"/>
    <property type="match status" value="1"/>
</dbReference>
<gene>
    <name evidence="16" type="ORF">G2W53_013028</name>
</gene>
<evidence type="ECO:0000256" key="6">
    <source>
        <dbReference type="ARBA" id="ARBA00022741"/>
    </source>
</evidence>
<evidence type="ECO:0000256" key="1">
    <source>
        <dbReference type="ARBA" id="ARBA00004479"/>
    </source>
</evidence>
<feature type="domain" description="Protein kinase" evidence="15">
    <location>
        <begin position="375"/>
        <end position="649"/>
    </location>
</feature>
<dbReference type="FunFam" id="3.30.200.20:FF:000178">
    <property type="entry name" value="serine/threonine-protein kinase PBS1-like"/>
    <property type="match status" value="1"/>
</dbReference>
<dbReference type="InterPro" id="IPR017441">
    <property type="entry name" value="Protein_kinase_ATP_BS"/>
</dbReference>
<keyword evidence="10" id="KW-0472">Membrane</keyword>
<dbReference type="PROSITE" id="PS00107">
    <property type="entry name" value="PROTEIN_KINASE_ATP"/>
    <property type="match status" value="1"/>
</dbReference>
<dbReference type="GO" id="GO:0005524">
    <property type="term" value="F:ATP binding"/>
    <property type="evidence" value="ECO:0007669"/>
    <property type="project" value="UniProtKB-UniRule"/>
</dbReference>
<dbReference type="SUPFAM" id="SSF56112">
    <property type="entry name" value="Protein kinase-like (PK-like)"/>
    <property type="match status" value="1"/>
</dbReference>
<dbReference type="Proteomes" id="UP000634136">
    <property type="component" value="Unassembled WGS sequence"/>
</dbReference>
<dbReference type="GO" id="GO:0016020">
    <property type="term" value="C:membrane"/>
    <property type="evidence" value="ECO:0007669"/>
    <property type="project" value="UniProtKB-SubCell"/>
</dbReference>
<feature type="binding site" evidence="12">
    <location>
        <position position="403"/>
    </location>
    <ligand>
        <name>ATP</name>
        <dbReference type="ChEBI" id="CHEBI:30616"/>
    </ligand>
</feature>
<feature type="compositionally biased region" description="Polar residues" evidence="13">
    <location>
        <begin position="674"/>
        <end position="690"/>
    </location>
</feature>
<dbReference type="OrthoDB" id="544400at2759"/>
<protein>
    <submittedName>
        <fullName evidence="16">LEAF RUST 10 DISEASE-RESISTANCE LOCUS RECEPTOR-LIKE PROTEIN KINASE-like 2.1</fullName>
    </submittedName>
</protein>
<dbReference type="SMART" id="SM00220">
    <property type="entry name" value="S_TKc"/>
    <property type="match status" value="1"/>
</dbReference>
<dbReference type="InterPro" id="IPR045874">
    <property type="entry name" value="LRK10/LRL21-25-like"/>
</dbReference>
<dbReference type="Gene3D" id="3.30.200.20">
    <property type="entry name" value="Phosphorylase Kinase, domain 1"/>
    <property type="match status" value="1"/>
</dbReference>
<evidence type="ECO:0000256" key="10">
    <source>
        <dbReference type="ARBA" id="ARBA00023136"/>
    </source>
</evidence>
<name>A0A834U1Y6_9FABA</name>
<keyword evidence="11" id="KW-0325">Glycoprotein</keyword>
<dbReference type="Pfam" id="PF00069">
    <property type="entry name" value="Pkinase"/>
    <property type="match status" value="1"/>
</dbReference>
<keyword evidence="16" id="KW-0675">Receptor</keyword>
<dbReference type="Pfam" id="PF13947">
    <property type="entry name" value="GUB_WAK_bind"/>
    <property type="match status" value="1"/>
</dbReference>
<keyword evidence="7 16" id="KW-0418">Kinase</keyword>
<keyword evidence="17" id="KW-1185">Reference proteome</keyword>
<keyword evidence="9" id="KW-1133">Transmembrane helix</keyword>
<feature type="signal peptide" evidence="14">
    <location>
        <begin position="1"/>
        <end position="30"/>
    </location>
</feature>
<evidence type="ECO:0000313" key="17">
    <source>
        <dbReference type="Proteomes" id="UP000634136"/>
    </source>
</evidence>
<dbReference type="InterPro" id="IPR011009">
    <property type="entry name" value="Kinase-like_dom_sf"/>
</dbReference>
<accession>A0A834U1Y6</accession>
<dbReference type="InterPro" id="IPR000719">
    <property type="entry name" value="Prot_kinase_dom"/>
</dbReference>
<evidence type="ECO:0000256" key="12">
    <source>
        <dbReference type="PROSITE-ProRule" id="PRU10141"/>
    </source>
</evidence>
<keyword evidence="8 12" id="KW-0067">ATP-binding</keyword>
<feature type="chain" id="PRO_5032727474" evidence="14">
    <location>
        <begin position="31"/>
        <end position="702"/>
    </location>
</feature>
<keyword evidence="3" id="KW-0808">Transferase</keyword>
<evidence type="ECO:0000256" key="13">
    <source>
        <dbReference type="SAM" id="MobiDB-lite"/>
    </source>
</evidence>
<evidence type="ECO:0000259" key="15">
    <source>
        <dbReference type="PROSITE" id="PS50011"/>
    </source>
</evidence>
<dbReference type="Gene3D" id="1.10.510.10">
    <property type="entry name" value="Transferase(Phosphotransferase) domain 1"/>
    <property type="match status" value="1"/>
</dbReference>
<dbReference type="InterPro" id="IPR008271">
    <property type="entry name" value="Ser/Thr_kinase_AS"/>
</dbReference>
<evidence type="ECO:0000256" key="4">
    <source>
        <dbReference type="ARBA" id="ARBA00022692"/>
    </source>
</evidence>
<evidence type="ECO:0000256" key="3">
    <source>
        <dbReference type="ARBA" id="ARBA00022679"/>
    </source>
</evidence>
<dbReference type="CDD" id="cd14066">
    <property type="entry name" value="STKc_IRAK"/>
    <property type="match status" value="1"/>
</dbReference>
<dbReference type="PANTHER" id="PTHR27009">
    <property type="entry name" value="RUST RESISTANCE KINASE LR10-RELATED"/>
    <property type="match status" value="1"/>
</dbReference>
<keyword evidence="6 12" id="KW-0547">Nucleotide-binding</keyword>
<dbReference type="PROSITE" id="PS00108">
    <property type="entry name" value="PROTEIN_KINASE_ST"/>
    <property type="match status" value="1"/>
</dbReference>
<reference evidence="16" key="1">
    <citation type="submission" date="2020-09" db="EMBL/GenBank/DDBJ databases">
        <title>Genome-Enabled Discovery of Anthraquinone Biosynthesis in Senna tora.</title>
        <authorList>
            <person name="Kang S.-H."/>
            <person name="Pandey R.P."/>
            <person name="Lee C.-M."/>
            <person name="Sim J.-S."/>
            <person name="Jeong J.-T."/>
            <person name="Choi B.-S."/>
            <person name="Jung M."/>
            <person name="Ginzburg D."/>
            <person name="Zhao K."/>
            <person name="Won S.Y."/>
            <person name="Oh T.-J."/>
            <person name="Yu Y."/>
            <person name="Kim N.-H."/>
            <person name="Lee O.R."/>
            <person name="Lee T.-H."/>
            <person name="Bashyal P."/>
            <person name="Kim T.-S."/>
            <person name="Lee W.-H."/>
            <person name="Kawkins C."/>
            <person name="Kim C.-K."/>
            <person name="Kim J.S."/>
            <person name="Ahn B.O."/>
            <person name="Rhee S.Y."/>
            <person name="Sohng J.K."/>
        </authorList>
    </citation>
    <scope>NUCLEOTIDE SEQUENCE</scope>
    <source>
        <tissue evidence="16">Leaf</tissue>
    </source>
</reference>
<evidence type="ECO:0000256" key="2">
    <source>
        <dbReference type="ARBA" id="ARBA00022527"/>
    </source>
</evidence>
<evidence type="ECO:0000256" key="11">
    <source>
        <dbReference type="ARBA" id="ARBA00023180"/>
    </source>
</evidence>
<dbReference type="GO" id="GO:0030247">
    <property type="term" value="F:polysaccharide binding"/>
    <property type="evidence" value="ECO:0007669"/>
    <property type="project" value="InterPro"/>
</dbReference>
<evidence type="ECO:0000313" key="16">
    <source>
        <dbReference type="EMBL" id="KAF7830695.1"/>
    </source>
</evidence>
<dbReference type="EMBL" id="JAAIUW010000005">
    <property type="protein sequence ID" value="KAF7830695.1"/>
    <property type="molecule type" value="Genomic_DNA"/>
</dbReference>
<dbReference type="InterPro" id="IPR025287">
    <property type="entry name" value="WAK_GUB"/>
</dbReference>
<evidence type="ECO:0000256" key="9">
    <source>
        <dbReference type="ARBA" id="ARBA00022989"/>
    </source>
</evidence>
<comment type="subcellular location">
    <subcellularLocation>
        <location evidence="1">Membrane</location>
        <topology evidence="1">Single-pass type I membrane protein</topology>
    </subcellularLocation>
</comment>
<proteinExistence type="predicted"/>
<evidence type="ECO:0000256" key="5">
    <source>
        <dbReference type="ARBA" id="ARBA00022729"/>
    </source>
</evidence>
<keyword evidence="5 14" id="KW-0732">Signal</keyword>
<feature type="region of interest" description="Disordered" evidence="13">
    <location>
        <begin position="670"/>
        <end position="702"/>
    </location>
</feature>